<dbReference type="EMBL" id="ML732166">
    <property type="protein sequence ID" value="KAB8077666.1"/>
    <property type="molecule type" value="Genomic_DNA"/>
</dbReference>
<sequence length="124" mass="13630">MVESYLVIITASVPCLRSLVVSSARQLFASDKSGTSHLTSSSRRKTSSHRGNKHPVQPNREASGSKQNFFGGAPGEDIELGSSKASVNTKDSLHGRERLREGIAKRVDISVTWDGEQSREDYRR</sequence>
<proteinExistence type="predicted"/>
<evidence type="ECO:0000313" key="3">
    <source>
        <dbReference type="Proteomes" id="UP000326565"/>
    </source>
</evidence>
<dbReference type="AlphaFoldDB" id="A0A5N5XAI9"/>
<feature type="region of interest" description="Disordered" evidence="1">
    <location>
        <begin position="31"/>
        <end position="97"/>
    </location>
</feature>
<evidence type="ECO:0000313" key="2">
    <source>
        <dbReference type="EMBL" id="KAB8077666.1"/>
    </source>
</evidence>
<organism evidence="2 3">
    <name type="scientific">Aspergillus leporis</name>
    <dbReference type="NCBI Taxonomy" id="41062"/>
    <lineage>
        <taxon>Eukaryota</taxon>
        <taxon>Fungi</taxon>
        <taxon>Dikarya</taxon>
        <taxon>Ascomycota</taxon>
        <taxon>Pezizomycotina</taxon>
        <taxon>Eurotiomycetes</taxon>
        <taxon>Eurotiomycetidae</taxon>
        <taxon>Eurotiales</taxon>
        <taxon>Aspergillaceae</taxon>
        <taxon>Aspergillus</taxon>
        <taxon>Aspergillus subgen. Circumdati</taxon>
    </lineage>
</organism>
<name>A0A5N5XAI9_9EURO</name>
<accession>A0A5N5XAI9</accession>
<keyword evidence="3" id="KW-1185">Reference proteome</keyword>
<reference evidence="2 3" key="1">
    <citation type="submission" date="2019-04" db="EMBL/GenBank/DDBJ databases">
        <title>Friends and foes A comparative genomics study of 23 Aspergillus species from section Flavi.</title>
        <authorList>
            <consortium name="DOE Joint Genome Institute"/>
            <person name="Kjaerbolling I."/>
            <person name="Vesth T."/>
            <person name="Frisvad J.C."/>
            <person name="Nybo J.L."/>
            <person name="Theobald S."/>
            <person name="Kildgaard S."/>
            <person name="Isbrandt T."/>
            <person name="Kuo A."/>
            <person name="Sato A."/>
            <person name="Lyhne E.K."/>
            <person name="Kogle M.E."/>
            <person name="Wiebenga A."/>
            <person name="Kun R.S."/>
            <person name="Lubbers R.J."/>
            <person name="Makela M.R."/>
            <person name="Barry K."/>
            <person name="Chovatia M."/>
            <person name="Clum A."/>
            <person name="Daum C."/>
            <person name="Haridas S."/>
            <person name="He G."/>
            <person name="LaButti K."/>
            <person name="Lipzen A."/>
            <person name="Mondo S."/>
            <person name="Riley R."/>
            <person name="Salamov A."/>
            <person name="Simmons B.A."/>
            <person name="Magnuson J.K."/>
            <person name="Henrissat B."/>
            <person name="Mortensen U.H."/>
            <person name="Larsen T.O."/>
            <person name="Devries R.P."/>
            <person name="Grigoriev I.V."/>
            <person name="Machida M."/>
            <person name="Baker S.E."/>
            <person name="Andersen M.R."/>
        </authorList>
    </citation>
    <scope>NUCLEOTIDE SEQUENCE [LARGE SCALE GENOMIC DNA]</scope>
    <source>
        <strain evidence="2 3">CBS 151.66</strain>
    </source>
</reference>
<dbReference type="Proteomes" id="UP000326565">
    <property type="component" value="Unassembled WGS sequence"/>
</dbReference>
<gene>
    <name evidence="2" type="ORF">BDV29DRAFT_167911</name>
</gene>
<feature type="compositionally biased region" description="Basic residues" evidence="1">
    <location>
        <begin position="42"/>
        <end position="53"/>
    </location>
</feature>
<protein>
    <submittedName>
        <fullName evidence="2">Uncharacterized protein</fullName>
    </submittedName>
</protein>
<evidence type="ECO:0000256" key="1">
    <source>
        <dbReference type="SAM" id="MobiDB-lite"/>
    </source>
</evidence>